<dbReference type="NCBIfam" id="TIGR00785">
    <property type="entry name" value="dass"/>
    <property type="match status" value="1"/>
</dbReference>
<feature type="transmembrane region" description="Helical" evidence="6">
    <location>
        <begin position="12"/>
        <end position="31"/>
    </location>
</feature>
<dbReference type="Proteomes" id="UP000327236">
    <property type="component" value="Unassembled WGS sequence"/>
</dbReference>
<feature type="transmembrane region" description="Helical" evidence="6">
    <location>
        <begin position="284"/>
        <end position="302"/>
    </location>
</feature>
<evidence type="ECO:0000256" key="3">
    <source>
        <dbReference type="ARBA" id="ARBA00022692"/>
    </source>
</evidence>
<feature type="transmembrane region" description="Helical" evidence="6">
    <location>
        <begin position="337"/>
        <end position="359"/>
    </location>
</feature>
<gene>
    <name evidence="8" type="ORF">AAC431_07770</name>
    <name evidence="7" type="ORF">F6H94_05155</name>
</gene>
<dbReference type="Pfam" id="PF00939">
    <property type="entry name" value="Na_sulph_symp"/>
    <property type="match status" value="1"/>
</dbReference>
<evidence type="ECO:0000256" key="4">
    <source>
        <dbReference type="ARBA" id="ARBA00022989"/>
    </source>
</evidence>
<dbReference type="AlphaFoldDB" id="A0A5N1IAT5"/>
<feature type="transmembrane region" description="Helical" evidence="6">
    <location>
        <begin position="308"/>
        <end position="325"/>
    </location>
</feature>
<dbReference type="InterPro" id="IPR001898">
    <property type="entry name" value="SLC13A/DASS"/>
</dbReference>
<evidence type="ECO:0000313" key="9">
    <source>
        <dbReference type="Proteomes" id="UP000327236"/>
    </source>
</evidence>
<dbReference type="InterPro" id="IPR030676">
    <property type="entry name" value="CitT-rel"/>
</dbReference>
<evidence type="ECO:0000256" key="5">
    <source>
        <dbReference type="ARBA" id="ARBA00023136"/>
    </source>
</evidence>
<feature type="transmembrane region" description="Helical" evidence="6">
    <location>
        <begin position="37"/>
        <end position="53"/>
    </location>
</feature>
<evidence type="ECO:0000256" key="6">
    <source>
        <dbReference type="SAM" id="Phobius"/>
    </source>
</evidence>
<proteinExistence type="inferred from homology"/>
<keyword evidence="3 6" id="KW-0812">Transmembrane</keyword>
<name>A0A5N1IAT5_LACJE</name>
<feature type="transmembrane region" description="Helical" evidence="6">
    <location>
        <begin position="187"/>
        <end position="208"/>
    </location>
</feature>
<dbReference type="EMBL" id="VYWW01000019">
    <property type="protein sequence ID" value="KAA9322438.1"/>
    <property type="molecule type" value="Genomic_DNA"/>
</dbReference>
<evidence type="ECO:0000313" key="10">
    <source>
        <dbReference type="Proteomes" id="UP001385848"/>
    </source>
</evidence>
<reference evidence="8 10" key="2">
    <citation type="submission" date="2024-04" db="EMBL/GenBank/DDBJ databases">
        <title>Three lactobacilli isolated from voided urine samples from females with type 2 diabetes.</title>
        <authorList>
            <person name="Kula A."/>
            <person name="Stegman N."/>
            <person name="Putonti C."/>
        </authorList>
    </citation>
    <scope>NUCLEOTIDE SEQUENCE [LARGE SCALE GENOMIC DNA]</scope>
    <source>
        <strain evidence="8 10">1855</strain>
    </source>
</reference>
<sequence>METFEKVKWKQFILPVVIGLVIWFIAPVRPAGISLDAWHMLAIFIATIAACITQPMAIAGVTLIGFTMTVCLGLAPIADVMKDGKLVQKGALSAFSNSSAWLIVMAFMISRGIIKTGLGRRIALYFIKWFGKKSLGLGYAIGAIDLITSPATPSNGARAGGIVYPLINSLANTFDSHPNDDSRKKMGAYLVFTEFQTNIITSSMFMTACAPNLIAVSLAGKAGINLNWMGWLAASVVPAVICLVIVPYLVYKLFPPQIKETPNAKEWANEHLQEMGKMTAPEKVMAIIFAATLVLWMLSSSIKLDATTVAFISLTLLLLFGILTPKDVLKETGAWNLLIWLSILVFMAGKLTQFGFIAWLSKEIEISVKGMNWLLVLVILALILFYTHYLFASATAHNTAMYLPLLIVAVSAGAPKVLAAQFLAMFSAIMGSTTHYSSPASSVLSASGYVNQKEWWNLSFIFGLLYILVYGVIGLLWMKLIGMW</sequence>
<feature type="transmembrane region" description="Helical" evidence="6">
    <location>
        <begin position="60"/>
        <end position="78"/>
    </location>
</feature>
<comment type="similarity">
    <text evidence="2">Belongs to the SLC13A/DASS transporter (TC 2.A.47) family. DIT1 subfamily.</text>
</comment>
<feature type="transmembrane region" description="Helical" evidence="6">
    <location>
        <begin position="98"/>
        <end position="114"/>
    </location>
</feature>
<keyword evidence="5 6" id="KW-0472">Membrane</keyword>
<feature type="transmembrane region" description="Helical" evidence="6">
    <location>
        <begin position="403"/>
        <end position="429"/>
    </location>
</feature>
<feature type="transmembrane region" description="Helical" evidence="6">
    <location>
        <begin position="455"/>
        <end position="478"/>
    </location>
</feature>
<keyword evidence="4 6" id="KW-1133">Transmembrane helix</keyword>
<dbReference type="PANTHER" id="PTHR42826">
    <property type="entry name" value="DICARBOXYLATE TRANSPORTER 2.1, CHLOROPLASTIC"/>
    <property type="match status" value="1"/>
</dbReference>
<comment type="subcellular location">
    <subcellularLocation>
        <location evidence="1">Membrane</location>
        <topology evidence="1">Multi-pass membrane protein</topology>
    </subcellularLocation>
</comment>
<evidence type="ECO:0000313" key="7">
    <source>
        <dbReference type="EMBL" id="KAA9322438.1"/>
    </source>
</evidence>
<feature type="transmembrane region" description="Helical" evidence="6">
    <location>
        <begin position="371"/>
        <end position="391"/>
    </location>
</feature>
<evidence type="ECO:0000313" key="8">
    <source>
        <dbReference type="EMBL" id="MEL0565807.1"/>
    </source>
</evidence>
<dbReference type="Proteomes" id="UP001385848">
    <property type="component" value="Unassembled WGS sequence"/>
</dbReference>
<feature type="transmembrane region" description="Helical" evidence="6">
    <location>
        <begin position="228"/>
        <end position="251"/>
    </location>
</feature>
<dbReference type="KEGG" id="lje:BUE77_05340"/>
<evidence type="ECO:0000256" key="1">
    <source>
        <dbReference type="ARBA" id="ARBA00004141"/>
    </source>
</evidence>
<evidence type="ECO:0000256" key="2">
    <source>
        <dbReference type="ARBA" id="ARBA00007349"/>
    </source>
</evidence>
<protein>
    <submittedName>
        <fullName evidence="7">DASS family sodium-coupled anion symporter</fullName>
    </submittedName>
</protein>
<dbReference type="GeneID" id="31743136"/>
<dbReference type="GO" id="GO:0016020">
    <property type="term" value="C:membrane"/>
    <property type="evidence" value="ECO:0007669"/>
    <property type="project" value="UniProtKB-SubCell"/>
</dbReference>
<comment type="caution">
    <text evidence="7">The sequence shown here is derived from an EMBL/GenBank/DDBJ whole genome shotgun (WGS) entry which is preliminary data.</text>
</comment>
<dbReference type="GO" id="GO:0022857">
    <property type="term" value="F:transmembrane transporter activity"/>
    <property type="evidence" value="ECO:0007669"/>
    <property type="project" value="InterPro"/>
</dbReference>
<accession>A0A5N1IAT5</accession>
<keyword evidence="10" id="KW-1185">Reference proteome</keyword>
<dbReference type="EMBL" id="JBBVUL010000017">
    <property type="protein sequence ID" value="MEL0565807.1"/>
    <property type="molecule type" value="Genomic_DNA"/>
</dbReference>
<organism evidence="7 9">
    <name type="scientific">Lactobacillus jensenii</name>
    <dbReference type="NCBI Taxonomy" id="109790"/>
    <lineage>
        <taxon>Bacteria</taxon>
        <taxon>Bacillati</taxon>
        <taxon>Bacillota</taxon>
        <taxon>Bacilli</taxon>
        <taxon>Lactobacillales</taxon>
        <taxon>Lactobacillaceae</taxon>
        <taxon>Lactobacillus</taxon>
    </lineage>
</organism>
<dbReference type="OrthoDB" id="1401038at2"/>
<dbReference type="PIRSF" id="PIRSF002457">
    <property type="entry name" value="DASS"/>
    <property type="match status" value="1"/>
</dbReference>
<dbReference type="RefSeq" id="WP_006584632.1">
    <property type="nucleotide sequence ID" value="NZ_CATOUV010000001.1"/>
</dbReference>
<reference evidence="7 9" key="1">
    <citation type="submission" date="2019-09" db="EMBL/GenBank/DDBJ databases">
        <title>Draft genome sequence assemblies of isolates from the urinary tract.</title>
        <authorList>
            <person name="Mores C.R."/>
            <person name="Putonti C."/>
            <person name="Wolfe A.J."/>
        </authorList>
    </citation>
    <scope>NUCLEOTIDE SEQUENCE [LARGE SCALE GENOMIC DNA]</scope>
    <source>
        <strain evidence="7 9">UMB246</strain>
    </source>
</reference>